<evidence type="ECO:0000256" key="1">
    <source>
        <dbReference type="SAM" id="Phobius"/>
    </source>
</evidence>
<feature type="transmembrane region" description="Helical" evidence="1">
    <location>
        <begin position="259"/>
        <end position="286"/>
    </location>
</feature>
<feature type="transmembrane region" description="Helical" evidence="1">
    <location>
        <begin position="177"/>
        <end position="197"/>
    </location>
</feature>
<keyword evidence="1" id="KW-1133">Transmembrane helix</keyword>
<feature type="transmembrane region" description="Helical" evidence="1">
    <location>
        <begin position="138"/>
        <end position="157"/>
    </location>
</feature>
<dbReference type="GO" id="GO:0015708">
    <property type="term" value="P:silicic acid import across plasma membrane"/>
    <property type="evidence" value="ECO:0007669"/>
    <property type="project" value="InterPro"/>
</dbReference>
<reference evidence="2" key="1">
    <citation type="submission" date="2023-08" db="EMBL/GenBank/DDBJ databases">
        <authorList>
            <person name="Audoor S."/>
            <person name="Bilcke G."/>
        </authorList>
    </citation>
    <scope>NUCLEOTIDE SEQUENCE</scope>
</reference>
<protein>
    <recommendedName>
        <fullName evidence="4">Silicon transporter</fullName>
    </recommendedName>
</protein>
<comment type="caution">
    <text evidence="2">The sequence shown here is derived from an EMBL/GenBank/DDBJ whole genome shotgun (WGS) entry which is preliminary data.</text>
</comment>
<feature type="transmembrane region" description="Helical" evidence="1">
    <location>
        <begin position="359"/>
        <end position="381"/>
    </location>
</feature>
<feature type="transmembrane region" description="Helical" evidence="1">
    <location>
        <begin position="228"/>
        <end position="247"/>
    </location>
</feature>
<evidence type="ECO:0000313" key="2">
    <source>
        <dbReference type="EMBL" id="CAJ1927328.1"/>
    </source>
</evidence>
<evidence type="ECO:0000313" key="3">
    <source>
        <dbReference type="Proteomes" id="UP001295423"/>
    </source>
</evidence>
<sequence>MLSNSPLDIFKQFYSTCLVIFSVVIVTALMFTENTKVANDAHPVVALVVMWLGILWMSMVEGGQCSMVGLPPIDRELYRESHKITYQICSLGHKGDNLDRYLMGRQFMVIFINFTISLCGAPLEGASVLGLPQWVSDIFLGSGIAMVLTNVNIGQLTAQVNASHCMLDYINTHFMTFTLYCTLLIEMTGFMHVCYLIRDCFYWAAGKPIVTNEPPRDAVKAFFHWGRVLFSMVVLCFSLAVTLEALFKGQTTMWDVIPNWAAVIIFFVLLSLVGLLEAMQIAFFAVSKLKKEERGDHPMAMRTCSLLFKGEGRNLPGFMVGRQVTVTLIFFVAARVTTLNIKIGEDENIFGVSDGLQEFFNLGFLGAIITTILASISWQLVASAFPIAFLSNPFVFVMLNVVLAIEATGICAASWFFGTIHKKIAGFQFDEVYVGTAEERAAGGKPDTSIHPGREFTMGTNVLNGNPATWEEAIQNLSGKETPSQKRERMLANIKGLREMAADSEGAEKAAFEKAIELELKALDIVNSEEEEAILAKKAAKQAKITDDNIAPIEASETGEA</sequence>
<dbReference type="AlphaFoldDB" id="A0AAD2CE02"/>
<dbReference type="Proteomes" id="UP001295423">
    <property type="component" value="Unassembled WGS sequence"/>
</dbReference>
<proteinExistence type="predicted"/>
<feature type="transmembrane region" description="Helical" evidence="1">
    <location>
        <begin position="107"/>
        <end position="131"/>
    </location>
</feature>
<gene>
    <name evidence="2" type="ORF">CYCCA115_LOCUS1297</name>
</gene>
<feature type="transmembrane region" description="Helical" evidence="1">
    <location>
        <begin position="12"/>
        <end position="31"/>
    </location>
</feature>
<feature type="transmembrane region" description="Helical" evidence="1">
    <location>
        <begin position="393"/>
        <end position="417"/>
    </location>
</feature>
<accession>A0AAD2CE02</accession>
<dbReference type="InterPro" id="IPR004693">
    <property type="entry name" value="Silicon_transpt"/>
</dbReference>
<keyword evidence="1" id="KW-0472">Membrane</keyword>
<keyword evidence="1" id="KW-0812">Transmembrane</keyword>
<dbReference type="EMBL" id="CAKOGP040000014">
    <property type="protein sequence ID" value="CAJ1927328.1"/>
    <property type="molecule type" value="Genomic_DNA"/>
</dbReference>
<name>A0AAD2CE02_9STRA</name>
<organism evidence="2 3">
    <name type="scientific">Cylindrotheca closterium</name>
    <dbReference type="NCBI Taxonomy" id="2856"/>
    <lineage>
        <taxon>Eukaryota</taxon>
        <taxon>Sar</taxon>
        <taxon>Stramenopiles</taxon>
        <taxon>Ochrophyta</taxon>
        <taxon>Bacillariophyta</taxon>
        <taxon>Bacillariophyceae</taxon>
        <taxon>Bacillariophycidae</taxon>
        <taxon>Bacillariales</taxon>
        <taxon>Bacillariaceae</taxon>
        <taxon>Cylindrotheca</taxon>
    </lineage>
</organism>
<feature type="transmembrane region" description="Helical" evidence="1">
    <location>
        <begin position="43"/>
        <end position="60"/>
    </location>
</feature>
<evidence type="ECO:0008006" key="4">
    <source>
        <dbReference type="Google" id="ProtNLM"/>
    </source>
</evidence>
<dbReference type="Pfam" id="PF03842">
    <property type="entry name" value="Silic_transp"/>
    <property type="match status" value="1"/>
</dbReference>
<keyword evidence="3" id="KW-1185">Reference proteome</keyword>